<keyword evidence="3" id="KW-0368">Histidine biosynthesis</keyword>
<protein>
    <recommendedName>
        <fullName evidence="6">Imidazoleglycerol-phosphate dehydratase</fullName>
    </recommendedName>
</protein>
<dbReference type="SUPFAM" id="SSF54211">
    <property type="entry name" value="Ribosomal protein S5 domain 2-like"/>
    <property type="match status" value="2"/>
</dbReference>
<evidence type="ECO:0000313" key="5">
    <source>
        <dbReference type="EMBL" id="GAG55650.1"/>
    </source>
</evidence>
<name>X0YIA7_9ZZZZ</name>
<evidence type="ECO:0000256" key="3">
    <source>
        <dbReference type="ARBA" id="ARBA00023102"/>
    </source>
</evidence>
<proteinExistence type="predicted"/>
<evidence type="ECO:0000256" key="2">
    <source>
        <dbReference type="ARBA" id="ARBA00022605"/>
    </source>
</evidence>
<dbReference type="InterPro" id="IPR038494">
    <property type="entry name" value="IGPD_sf"/>
</dbReference>
<comment type="pathway">
    <text evidence="1">Amino-acid biosynthesis; L-histidine biosynthesis; L-histidine from 5-phospho-alpha-D-ribose 1-diphosphate: step 6/9.</text>
</comment>
<evidence type="ECO:0000256" key="4">
    <source>
        <dbReference type="ARBA" id="ARBA00023239"/>
    </source>
</evidence>
<keyword evidence="2" id="KW-0028">Amino-acid biosynthesis</keyword>
<dbReference type="InterPro" id="IPR020565">
    <property type="entry name" value="ImidazoleglycerP_deHydtase_CS"/>
</dbReference>
<gene>
    <name evidence="5" type="ORF">S01H4_13533</name>
</gene>
<reference evidence="5" key="1">
    <citation type="journal article" date="2014" name="Front. Microbiol.">
        <title>High frequency of phylogenetically diverse reductive dehalogenase-homologous genes in deep subseafloor sedimentary metagenomes.</title>
        <authorList>
            <person name="Kawai M."/>
            <person name="Futagami T."/>
            <person name="Toyoda A."/>
            <person name="Takaki Y."/>
            <person name="Nishi S."/>
            <person name="Hori S."/>
            <person name="Arai W."/>
            <person name="Tsubouchi T."/>
            <person name="Morono Y."/>
            <person name="Uchiyama I."/>
            <person name="Ito T."/>
            <person name="Fujiyama A."/>
            <person name="Inagaki F."/>
            <person name="Takami H."/>
        </authorList>
    </citation>
    <scope>NUCLEOTIDE SEQUENCE</scope>
    <source>
        <strain evidence="5">Expedition CK06-06</strain>
    </source>
</reference>
<organism evidence="5">
    <name type="scientific">marine sediment metagenome</name>
    <dbReference type="NCBI Taxonomy" id="412755"/>
    <lineage>
        <taxon>unclassified sequences</taxon>
        <taxon>metagenomes</taxon>
        <taxon>ecological metagenomes</taxon>
    </lineage>
</organism>
<dbReference type="Gene3D" id="3.30.230.40">
    <property type="entry name" value="Imidazole glycerol phosphate dehydratase, domain 1"/>
    <property type="match status" value="2"/>
</dbReference>
<dbReference type="PANTHER" id="PTHR23133:SF2">
    <property type="entry name" value="IMIDAZOLEGLYCEROL-PHOSPHATE DEHYDRATASE"/>
    <property type="match status" value="1"/>
</dbReference>
<dbReference type="AlphaFoldDB" id="X0YIA7"/>
<dbReference type="Pfam" id="PF00475">
    <property type="entry name" value="IGPD"/>
    <property type="match status" value="1"/>
</dbReference>
<dbReference type="InterPro" id="IPR000807">
    <property type="entry name" value="ImidazoleglycerolP_deHydtase"/>
</dbReference>
<dbReference type="InterPro" id="IPR020568">
    <property type="entry name" value="Ribosomal_Su5_D2-typ_SF"/>
</dbReference>
<dbReference type="UniPathway" id="UPA00031">
    <property type="reaction ID" value="UER00011"/>
</dbReference>
<accession>X0YIA7</accession>
<evidence type="ECO:0008006" key="6">
    <source>
        <dbReference type="Google" id="ProtNLM"/>
    </source>
</evidence>
<dbReference type="PROSITE" id="PS00955">
    <property type="entry name" value="IGP_DEHYDRATASE_2"/>
    <property type="match status" value="1"/>
</dbReference>
<dbReference type="PANTHER" id="PTHR23133">
    <property type="entry name" value="IMIDAZOLEGLYCEROL-PHOSPHATE DEHYDRATASE HIS7"/>
    <property type="match status" value="1"/>
</dbReference>
<comment type="caution">
    <text evidence="5">The sequence shown here is derived from an EMBL/GenBank/DDBJ whole genome shotgun (WGS) entry which is preliminary data.</text>
</comment>
<dbReference type="GO" id="GO:0000105">
    <property type="term" value="P:L-histidine biosynthetic process"/>
    <property type="evidence" value="ECO:0007669"/>
    <property type="project" value="UniProtKB-UniPathway"/>
</dbReference>
<evidence type="ECO:0000256" key="1">
    <source>
        <dbReference type="ARBA" id="ARBA00005047"/>
    </source>
</evidence>
<dbReference type="GO" id="GO:0004424">
    <property type="term" value="F:imidazoleglycerol-phosphate dehydratase activity"/>
    <property type="evidence" value="ECO:0007669"/>
    <property type="project" value="InterPro"/>
</dbReference>
<sequence>MKRITNETEVEVEIGCNIGISTTIPVFDHLLEQLSKWGDFPLKVEATGDNYHHIVEDVGICLGRLLKPHKERVSHAIVPMDDALVMVCVDFSGRGHADIELPIGFLEQLDSHILIHFFETVAREGKFNLHIITFRGSNNHHIAEAAFKAFGKAISQSLRW</sequence>
<dbReference type="EMBL" id="BART01005957">
    <property type="protein sequence ID" value="GAG55650.1"/>
    <property type="molecule type" value="Genomic_DNA"/>
</dbReference>
<keyword evidence="4" id="KW-0456">Lyase</keyword>